<sequence>MSDSVDRVFAKAITTIRALSSRSNYGSLPRPPAENRVKLYGLYKQATEGDVVGIMPRPVGFTPEDEGAKKKWDAWKREEGLSKTEAKRRYIAYLIDTMKVYASGTVDARELLGELEDLWNQIKHIQYEEDLSDNHNHHNRLPSQPPSFGGDRFSTKTPSILGRSDNPYRNNLERIYSHSRKNVPYSVVEYSPHQEAKGSGSNKGKPTGGSVYSMPLIDRESLRRQQDTPIDKNILEDFKTWQGEVNMVINRLTREFIKSKEAHPQELPSDDDSPLKRKVFAILKIVGINALKFLKNFSISVLSIMFIVWCFKKNVVVKRTIVTHGGNGNGSGKQSKELVINMVMNTKEDKWFIRLLSFINSFIGFV</sequence>
<evidence type="ECO:0000313" key="3">
    <source>
        <dbReference type="EMBL" id="KAG7666454.1"/>
    </source>
</evidence>
<dbReference type="PANTHER" id="PTHR23310">
    <property type="entry name" value="ACYL-COA-BINDING PROTEIN, ACBP"/>
    <property type="match status" value="1"/>
</dbReference>
<feature type="region of interest" description="Disordered" evidence="1">
    <location>
        <begin position="133"/>
        <end position="167"/>
    </location>
</feature>
<evidence type="ECO:0000313" key="4">
    <source>
        <dbReference type="Proteomes" id="UP000694255"/>
    </source>
</evidence>
<keyword evidence="4" id="KW-1185">Reference proteome</keyword>
<feature type="region of interest" description="Disordered" evidence="1">
    <location>
        <begin position="192"/>
        <end position="212"/>
    </location>
</feature>
<comment type="caution">
    <text evidence="3">The sequence shown here is derived from an EMBL/GenBank/DDBJ whole genome shotgun (WGS) entry which is preliminary data.</text>
</comment>
<organism evidence="3 4">
    <name type="scientific">[Candida] subhashii</name>
    <dbReference type="NCBI Taxonomy" id="561895"/>
    <lineage>
        <taxon>Eukaryota</taxon>
        <taxon>Fungi</taxon>
        <taxon>Dikarya</taxon>
        <taxon>Ascomycota</taxon>
        <taxon>Saccharomycotina</taxon>
        <taxon>Pichiomycetes</taxon>
        <taxon>Debaryomycetaceae</taxon>
        <taxon>Spathaspora</taxon>
    </lineage>
</organism>
<evidence type="ECO:0000259" key="2">
    <source>
        <dbReference type="PROSITE" id="PS51228"/>
    </source>
</evidence>
<name>A0A8J5V628_9ASCO</name>
<dbReference type="PANTHER" id="PTHR23310:SF133">
    <property type="entry name" value="COA BINDING PROTEIN, PUTATIVE (AFU_ORTHOLOGUE AFUA_1G12300)-RELATED"/>
    <property type="match status" value="1"/>
</dbReference>
<gene>
    <name evidence="3" type="ORF">J8A68_000018</name>
</gene>
<dbReference type="Pfam" id="PF00887">
    <property type="entry name" value="ACBP"/>
    <property type="match status" value="1"/>
</dbReference>
<dbReference type="InterPro" id="IPR000582">
    <property type="entry name" value="Acyl-CoA-binding_protein"/>
</dbReference>
<accession>A0A8J5V628</accession>
<dbReference type="OrthoDB" id="346910at2759"/>
<dbReference type="PROSITE" id="PS51228">
    <property type="entry name" value="ACB_2"/>
    <property type="match status" value="1"/>
</dbReference>
<proteinExistence type="predicted"/>
<evidence type="ECO:0000256" key="1">
    <source>
        <dbReference type="SAM" id="MobiDB-lite"/>
    </source>
</evidence>
<dbReference type="GO" id="GO:0000062">
    <property type="term" value="F:fatty-acyl-CoA binding"/>
    <property type="evidence" value="ECO:0007669"/>
    <property type="project" value="InterPro"/>
</dbReference>
<dbReference type="GO" id="GO:0006631">
    <property type="term" value="P:fatty acid metabolic process"/>
    <property type="evidence" value="ECO:0007669"/>
    <property type="project" value="TreeGrafter"/>
</dbReference>
<dbReference type="Proteomes" id="UP000694255">
    <property type="component" value="Unassembled WGS sequence"/>
</dbReference>
<feature type="domain" description="ACB" evidence="2">
    <location>
        <begin position="5"/>
        <end position="103"/>
    </location>
</feature>
<reference evidence="3 4" key="1">
    <citation type="journal article" date="2021" name="DNA Res.">
        <title>Genome analysis of Candida subhashii reveals its hybrid nature and dual mitochondrial genome conformations.</title>
        <authorList>
            <person name="Mixao V."/>
            <person name="Hegedusova E."/>
            <person name="Saus E."/>
            <person name="Pryszcz L.P."/>
            <person name="Cillingova A."/>
            <person name="Nosek J."/>
            <person name="Gabaldon T."/>
        </authorList>
    </citation>
    <scope>NUCLEOTIDE SEQUENCE [LARGE SCALE GENOMIC DNA]</scope>
    <source>
        <strain evidence="3 4">CBS 10753</strain>
    </source>
</reference>
<dbReference type="AlphaFoldDB" id="A0A8J5V628"/>
<dbReference type="RefSeq" id="XP_049266682.1">
    <property type="nucleotide sequence ID" value="XM_049404935.1"/>
</dbReference>
<dbReference type="EMBL" id="JAGSYN010000001">
    <property type="protein sequence ID" value="KAG7666454.1"/>
    <property type="molecule type" value="Genomic_DNA"/>
</dbReference>
<dbReference type="GeneID" id="73466819"/>
<protein>
    <recommendedName>
        <fullName evidence="2">ACB domain-containing protein</fullName>
    </recommendedName>
</protein>